<dbReference type="EMBL" id="CP017269">
    <property type="protein sequence ID" value="AOT70184.1"/>
    <property type="molecule type" value="Genomic_DNA"/>
</dbReference>
<protein>
    <submittedName>
        <fullName evidence="1">Uncharacterized protein</fullName>
    </submittedName>
</protein>
<proteinExistence type="predicted"/>
<reference evidence="1 2" key="1">
    <citation type="submission" date="2016-09" db="EMBL/GenBank/DDBJ databases">
        <title>Genomic analysis reveals versatility of anaerobic energy metabolism of Geosporobacter ferrireducens IRF9 of phylum Firmicutes.</title>
        <authorList>
            <person name="Kim S.-J."/>
        </authorList>
    </citation>
    <scope>NUCLEOTIDE SEQUENCE [LARGE SCALE GENOMIC DNA]</scope>
    <source>
        <strain evidence="1 2">IRF9</strain>
    </source>
</reference>
<organism evidence="1 2">
    <name type="scientific">Geosporobacter ferrireducens</name>
    <dbReference type="NCBI Taxonomy" id="1424294"/>
    <lineage>
        <taxon>Bacteria</taxon>
        <taxon>Bacillati</taxon>
        <taxon>Bacillota</taxon>
        <taxon>Clostridia</taxon>
        <taxon>Peptostreptococcales</taxon>
        <taxon>Thermotaleaceae</taxon>
        <taxon>Geosporobacter</taxon>
    </lineage>
</organism>
<accession>A0A1D8GH04</accession>
<name>A0A1D8GH04_9FIRM</name>
<dbReference type="OrthoDB" id="1952422at2"/>
<keyword evidence="2" id="KW-1185">Reference proteome</keyword>
<dbReference type="STRING" id="1424294.Gferi_11615"/>
<dbReference type="Proteomes" id="UP000095743">
    <property type="component" value="Chromosome"/>
</dbReference>
<evidence type="ECO:0000313" key="2">
    <source>
        <dbReference type="Proteomes" id="UP000095743"/>
    </source>
</evidence>
<sequence>MNKRIILSILLIGVLMFGAGMGTIAYYAQMFTSEANEVVAAAWEVSPGGILQEEFTADSVKLAPGEENNYEFSIDKAGTEVPVEYLVKVLTADGESEAGVTGTPSSLFSTGTPIQFRVTMNGEEGPTKRLTLNGDAVKFPVTNKGKDEFVLNVKWPWGSGIAEGETRSADVEFAGLSGNFVLKVEAKQGKIAVPPVTPEPLTAKAKLEVDKLIGSDITSSNSNVEVELLASETEKELIIKNHPQFGNLGFRVSKNGDKFAFNNALLYYAEGGVSPYNYLEDKTNTYGWRITTPSDFSFVSIEITNEFGALLAKVWIDLDLTNLSDPSAVHNWFRP</sequence>
<dbReference type="RefSeq" id="WP_069976645.1">
    <property type="nucleotide sequence ID" value="NZ_CP017269.1"/>
</dbReference>
<gene>
    <name evidence="1" type="ORF">Gferi_11615</name>
</gene>
<dbReference type="KEGG" id="gfe:Gferi_11615"/>
<dbReference type="AlphaFoldDB" id="A0A1D8GH04"/>
<evidence type="ECO:0000313" key="1">
    <source>
        <dbReference type="EMBL" id="AOT70184.1"/>
    </source>
</evidence>